<comment type="caution">
    <text evidence="1">The sequence shown here is derived from an EMBL/GenBank/DDBJ whole genome shotgun (WGS) entry which is preliminary data.</text>
</comment>
<dbReference type="KEGG" id="rdi:CMV14_10170"/>
<sequence>MDQAIIVHARIVAGHGGSAELLVRLRHGNGVESSIVLNEETGLRLMRNCGASHVDDLAGQSWRWIVQDDCGPDAGE</sequence>
<protein>
    <submittedName>
        <fullName evidence="1">Uncharacterized protein</fullName>
    </submittedName>
</protein>
<reference evidence="1 2" key="1">
    <citation type="submission" date="2017-09" db="EMBL/GenBank/DDBJ databases">
        <title>The Catabolism of 3,6-Dichlorosalicylic acid is Initiated by the Cytochrome P450 Monooxygenase DsmABC in Rhizorhabdus dicambivorans Ndbn-20.</title>
        <authorList>
            <person name="Na L."/>
        </authorList>
    </citation>
    <scope>NUCLEOTIDE SEQUENCE [LARGE SCALE GENOMIC DNA]</scope>
    <source>
        <strain evidence="1 2">Ndbn-20m</strain>
    </source>
</reference>
<dbReference type="AlphaFoldDB" id="A0A2A4FRF6"/>
<keyword evidence="2" id="KW-1185">Reference proteome</keyword>
<evidence type="ECO:0000313" key="1">
    <source>
        <dbReference type="EMBL" id="PCE41335.1"/>
    </source>
</evidence>
<proteinExistence type="predicted"/>
<dbReference type="EMBL" id="NWUF01000016">
    <property type="protein sequence ID" value="PCE41335.1"/>
    <property type="molecule type" value="Genomic_DNA"/>
</dbReference>
<name>A0A2A4FRF6_9SPHN</name>
<dbReference type="Proteomes" id="UP000218934">
    <property type="component" value="Unassembled WGS sequence"/>
</dbReference>
<evidence type="ECO:0000313" key="2">
    <source>
        <dbReference type="Proteomes" id="UP000218934"/>
    </source>
</evidence>
<organism evidence="1 2">
    <name type="scientific">Rhizorhabdus dicambivorans</name>
    <dbReference type="NCBI Taxonomy" id="1850238"/>
    <lineage>
        <taxon>Bacteria</taxon>
        <taxon>Pseudomonadati</taxon>
        <taxon>Pseudomonadota</taxon>
        <taxon>Alphaproteobacteria</taxon>
        <taxon>Sphingomonadales</taxon>
        <taxon>Sphingomonadaceae</taxon>
        <taxon>Rhizorhabdus</taxon>
    </lineage>
</organism>
<accession>A0A2A4FRF6</accession>
<gene>
    <name evidence="1" type="ORF">COO09_15910</name>
</gene>